<dbReference type="GO" id="GO:0005829">
    <property type="term" value="C:cytosol"/>
    <property type="evidence" value="ECO:0007669"/>
    <property type="project" value="TreeGrafter"/>
</dbReference>
<evidence type="ECO:0000313" key="1">
    <source>
        <dbReference type="EMBL" id="GAL37594.1"/>
    </source>
</evidence>
<dbReference type="PANTHER" id="PTHR30160">
    <property type="entry name" value="TETRAACYLDISACCHARIDE 4'-KINASE-RELATED"/>
    <property type="match status" value="1"/>
</dbReference>
<dbReference type="AlphaFoldDB" id="A0A090TFR8"/>
<accession>A0A090TFR8</accession>
<reference evidence="1 2" key="1">
    <citation type="submission" date="2014-09" db="EMBL/GenBank/DDBJ databases">
        <title>Vibrio maritimus JCM 19240. (C210) whole genome shotgun sequence.</title>
        <authorList>
            <person name="Sawabe T."/>
            <person name="Meirelles P."/>
            <person name="Nakanishi M."/>
            <person name="Sayaka M."/>
            <person name="Hattori M."/>
            <person name="Ohkuma M."/>
        </authorList>
    </citation>
    <scope>NUCLEOTIDE SEQUENCE [LARGE SCALE GENOMIC DNA]</scope>
    <source>
        <strain evidence="1 2">JCM 19240</strain>
    </source>
</reference>
<evidence type="ECO:0000313" key="2">
    <source>
        <dbReference type="Proteomes" id="UP000029224"/>
    </source>
</evidence>
<proteinExistence type="predicted"/>
<dbReference type="Proteomes" id="UP000029224">
    <property type="component" value="Unassembled WGS sequence"/>
</dbReference>
<dbReference type="EMBL" id="BBMT01000018">
    <property type="protein sequence ID" value="GAL37594.1"/>
    <property type="molecule type" value="Genomic_DNA"/>
</dbReference>
<evidence type="ECO:0008006" key="3">
    <source>
        <dbReference type="Google" id="ProtNLM"/>
    </source>
</evidence>
<sequence length="374" mass="41814">MSKPKWLKTSYLKAKLAQSVCRRFPAKGSSSTNRVLITSTDGLGDTFLRLSLVLDVCNQYGFDNVWVLTKGHSKLIYEKLGVQTILYSDRMRTSVSKRLGLLKKIDLIDFHSLYCFEFIRNEDLAEIIKCPVKIGFNNPYIPLHDTMVDQVVDNPGYVGDALANMQTQLNLSTTTPLMDNQLTFSKQLFDCHRPNAAPADSLRVLFAVGAADKARMMRISNITKLLSNALEAFPDIKIELIGSGERDEHYANQIMEDLKSTQLSSRISQWSIIETVEQVKTTDIVVGFDSGIYNLAFTLKKPTLCLAAENQRVLHQVSWVQVAVGTDIEFGIADSYGCTRTNSISEQDFTKQLDELVLLATSNNQQAAAKHSDL</sequence>
<dbReference type="InterPro" id="IPR051199">
    <property type="entry name" value="LPS_LOS_Heptosyltrfase"/>
</dbReference>
<organism evidence="1 2">
    <name type="scientific">Vibrio maritimus</name>
    <dbReference type="NCBI Taxonomy" id="990268"/>
    <lineage>
        <taxon>Bacteria</taxon>
        <taxon>Pseudomonadati</taxon>
        <taxon>Pseudomonadota</taxon>
        <taxon>Gammaproteobacteria</taxon>
        <taxon>Vibrionales</taxon>
        <taxon>Vibrionaceae</taxon>
        <taxon>Vibrio</taxon>
    </lineage>
</organism>
<name>A0A090TFR8_9VIBR</name>
<protein>
    <recommendedName>
        <fullName evidence="3">ADP-heptose-lipooligosaccharide heptosyltransferase II</fullName>
    </recommendedName>
</protein>
<dbReference type="GO" id="GO:0009244">
    <property type="term" value="P:lipopolysaccharide core region biosynthetic process"/>
    <property type="evidence" value="ECO:0007669"/>
    <property type="project" value="TreeGrafter"/>
</dbReference>
<dbReference type="Gene3D" id="3.40.50.2000">
    <property type="entry name" value="Glycogen Phosphorylase B"/>
    <property type="match status" value="1"/>
</dbReference>
<gene>
    <name evidence="1" type="ORF">JCM19240_741</name>
</gene>
<comment type="caution">
    <text evidence="1">The sequence shown here is derived from an EMBL/GenBank/DDBJ whole genome shotgun (WGS) entry which is preliminary data.</text>
</comment>
<dbReference type="OrthoDB" id="89817at2"/>
<dbReference type="SUPFAM" id="SSF53756">
    <property type="entry name" value="UDP-Glycosyltransferase/glycogen phosphorylase"/>
    <property type="match status" value="1"/>
</dbReference>
<keyword evidence="2" id="KW-1185">Reference proteome</keyword>
<dbReference type="GO" id="GO:0008713">
    <property type="term" value="F:ADP-heptose-lipopolysaccharide heptosyltransferase activity"/>
    <property type="evidence" value="ECO:0007669"/>
    <property type="project" value="TreeGrafter"/>
</dbReference>
<reference evidence="1 2" key="2">
    <citation type="submission" date="2014-09" db="EMBL/GenBank/DDBJ databases">
        <authorList>
            <consortium name="NBRP consortium"/>
            <person name="Sawabe T."/>
            <person name="Meirelles P."/>
            <person name="Nakanishi M."/>
            <person name="Sayaka M."/>
            <person name="Hattori M."/>
            <person name="Ohkuma M."/>
        </authorList>
    </citation>
    <scope>NUCLEOTIDE SEQUENCE [LARGE SCALE GENOMIC DNA]</scope>
    <source>
        <strain evidence="1 2">JCM 19240</strain>
    </source>
</reference>